<feature type="compositionally biased region" description="Low complexity" evidence="1">
    <location>
        <begin position="9"/>
        <end position="20"/>
    </location>
</feature>
<gene>
    <name evidence="2" type="ORF">PAC_06569</name>
</gene>
<proteinExistence type="predicted"/>
<accession>A0A1L7WV79</accession>
<dbReference type="Proteomes" id="UP000184330">
    <property type="component" value="Unassembled WGS sequence"/>
</dbReference>
<dbReference type="EMBL" id="FJOG01000008">
    <property type="protein sequence ID" value="CZR56680.1"/>
    <property type="molecule type" value="Genomic_DNA"/>
</dbReference>
<name>A0A1L7WV79_9HELO</name>
<evidence type="ECO:0000313" key="2">
    <source>
        <dbReference type="EMBL" id="CZR56680.1"/>
    </source>
</evidence>
<evidence type="ECO:0000256" key="1">
    <source>
        <dbReference type="SAM" id="MobiDB-lite"/>
    </source>
</evidence>
<reference evidence="2 3" key="1">
    <citation type="submission" date="2016-03" db="EMBL/GenBank/DDBJ databases">
        <authorList>
            <person name="Ploux O."/>
        </authorList>
    </citation>
    <scope>NUCLEOTIDE SEQUENCE [LARGE SCALE GENOMIC DNA]</scope>
    <source>
        <strain evidence="2 3">UAMH 11012</strain>
    </source>
</reference>
<feature type="compositionally biased region" description="Polar residues" evidence="1">
    <location>
        <begin position="30"/>
        <end position="46"/>
    </location>
</feature>
<dbReference type="AlphaFoldDB" id="A0A1L7WV79"/>
<organism evidence="2 3">
    <name type="scientific">Phialocephala subalpina</name>
    <dbReference type="NCBI Taxonomy" id="576137"/>
    <lineage>
        <taxon>Eukaryota</taxon>
        <taxon>Fungi</taxon>
        <taxon>Dikarya</taxon>
        <taxon>Ascomycota</taxon>
        <taxon>Pezizomycotina</taxon>
        <taxon>Leotiomycetes</taxon>
        <taxon>Helotiales</taxon>
        <taxon>Mollisiaceae</taxon>
        <taxon>Phialocephala</taxon>
        <taxon>Phialocephala fortinii species complex</taxon>
    </lineage>
</organism>
<keyword evidence="3" id="KW-1185">Reference proteome</keyword>
<protein>
    <submittedName>
        <fullName evidence="2">Uncharacterized protein</fullName>
    </submittedName>
</protein>
<feature type="region of interest" description="Disordered" evidence="1">
    <location>
        <begin position="1"/>
        <end position="46"/>
    </location>
</feature>
<feature type="region of interest" description="Disordered" evidence="1">
    <location>
        <begin position="107"/>
        <end position="132"/>
    </location>
</feature>
<evidence type="ECO:0000313" key="3">
    <source>
        <dbReference type="Proteomes" id="UP000184330"/>
    </source>
</evidence>
<sequence>MGNKNRRNSSTSSMMSVPSSENLDPKDTDINTGSGEQFNLHTGSNNSTVQKIANGLEDLAARAPNSMPSRLGFKSFKTGTLVTKNGQPSLVAVPDMSYLLSASRPRKNGVQSKLSPTTPAFVPKMKIPTGPKNPNIHYTRAHAAATAQTKRTGSTNFQKVQDLLQGMRNTGSNQKSKNYNCCGGGAVQQPARQQDSRVMSIPDVGGVSYGSSGLYGGAVQGRIGYDNSGYSGAVQGGAGYGNSGYGAVGYHNNGFGNMGSGNISSGCNAYGSIQYGSNQVGYDNSGYGQHNTGPSNIGYRSPSHGAIARDSSVYGNLLRRNYGQSSSDYDYDSPGPSNMGSGYATPTQITPSYYANPYAQAPMGMDTKMGSCLAMAKTGSRSSSEGTVIHQAQLRKQHFRTPSPPRFSARSMKVFHLRGDKTKKDVVVTANDVIRNRVQIHQRYLEPDGLPYDTVVNIYRPAVYNFLKDFHDNFTGQQKQEFLLKTTVEIRVEIPEDYENPNIAKEKPKVTKVTVQANTMGKENETDESPKKYSFSTTTSGERTVLDTLNELGTEFANNTKNLTVTLVFPRDPTTTTLNTAINLAPVEGAPVGCATFNFLDKLCHYIDDNFSAITNLTVCLRVPSNTRMPLSMPQLYYVLPFYDLKFTNWYLVYLPDNLTNALKVEGWCVGMLDRERDRVVIKRMKKKQEDRRKIDNAIFVTPSAYVPEVKVRQGEVKKVRNDAGGGR</sequence>
<feature type="compositionally biased region" description="Polar residues" evidence="1">
    <location>
        <begin position="109"/>
        <end position="118"/>
    </location>
</feature>
<dbReference type="OrthoDB" id="3565130at2759"/>